<gene>
    <name evidence="2" type="ORF">NTEN_LOCUS11930</name>
</gene>
<feature type="compositionally biased region" description="Low complexity" evidence="1">
    <location>
        <begin position="25"/>
        <end position="46"/>
    </location>
</feature>
<organism evidence="2 3">
    <name type="scientific">Nesidiocoris tenuis</name>
    <dbReference type="NCBI Taxonomy" id="355587"/>
    <lineage>
        <taxon>Eukaryota</taxon>
        <taxon>Metazoa</taxon>
        <taxon>Ecdysozoa</taxon>
        <taxon>Arthropoda</taxon>
        <taxon>Hexapoda</taxon>
        <taxon>Insecta</taxon>
        <taxon>Pterygota</taxon>
        <taxon>Neoptera</taxon>
        <taxon>Paraneoptera</taxon>
        <taxon>Hemiptera</taxon>
        <taxon>Heteroptera</taxon>
        <taxon>Panheteroptera</taxon>
        <taxon>Cimicomorpha</taxon>
        <taxon>Miridae</taxon>
        <taxon>Dicyphina</taxon>
        <taxon>Nesidiocoris</taxon>
    </lineage>
</organism>
<dbReference type="EMBL" id="CADCXU010017660">
    <property type="protein sequence ID" value="CAB0006453.1"/>
    <property type="molecule type" value="Genomic_DNA"/>
</dbReference>
<reference evidence="2 3" key="1">
    <citation type="submission" date="2020-02" db="EMBL/GenBank/DDBJ databases">
        <authorList>
            <person name="Ferguson B K."/>
        </authorList>
    </citation>
    <scope>NUCLEOTIDE SEQUENCE [LARGE SCALE GENOMIC DNA]</scope>
</reference>
<evidence type="ECO:0000256" key="1">
    <source>
        <dbReference type="SAM" id="MobiDB-lite"/>
    </source>
</evidence>
<feature type="region of interest" description="Disordered" evidence="1">
    <location>
        <begin position="25"/>
        <end position="69"/>
    </location>
</feature>
<protein>
    <submittedName>
        <fullName evidence="2">Uncharacterized protein</fullName>
    </submittedName>
</protein>
<evidence type="ECO:0000313" key="2">
    <source>
        <dbReference type="EMBL" id="CAB0006453.1"/>
    </source>
</evidence>
<keyword evidence="3" id="KW-1185">Reference proteome</keyword>
<dbReference type="Proteomes" id="UP000479000">
    <property type="component" value="Unassembled WGS sequence"/>
</dbReference>
<proteinExistence type="predicted"/>
<accession>A0A6H5GSU4</accession>
<dbReference type="AlphaFoldDB" id="A0A6H5GSU4"/>
<sequence length="124" mass="14227">MDRTYLLKRTRGSNFQQVLTIFTHHPSPITHHPSPITHHPSPITHHPSPERVAPLQTRPDGRSASYDASVRRAVQPPFARFDIKMTKKRFDFQASPDSQDATDMSSFREPEPVFTRFISTSTLF</sequence>
<name>A0A6H5GSU4_9HEMI</name>
<evidence type="ECO:0000313" key="3">
    <source>
        <dbReference type="Proteomes" id="UP000479000"/>
    </source>
</evidence>